<dbReference type="Proteomes" id="UP001305779">
    <property type="component" value="Unassembled WGS sequence"/>
</dbReference>
<name>A0ABR0E0F9_ZASCE</name>
<dbReference type="InterPro" id="IPR015943">
    <property type="entry name" value="WD40/YVTN_repeat-like_dom_sf"/>
</dbReference>
<sequence length="369" mass="40175">MRSFVAISLLTASVLASPIEERQAARGQFTFYPIPTPLSGICDLAEGHDKAIWFEDILVNRIGRLDPNTGVVTDYPIPFTTPLSNVTLGPIPGPAQQILDRTAFSCAIRPGADGYLYATNGVRNQLVQINETTKEIKVFGPVDPTGNLFPFNDLYTADNGLYLTQTTGNTFEFFSFKDHTFTTYHVPTPLALPLGVYVATDKKVYIPELVGNKILIFNPADKSIVEVPLPAPLQGPAVTRAQVGDWVYFSLFEGDGTGRINIKSHKVELYHTNQIGGLGGVTANPTRAGNVPGTFFTANVISLLNSRTLKFSYIPFPDTFAEFIPGGGILADVPPYLDISAQYRPEDNSIYFGSILRNAVGKYKLASGE</sequence>
<dbReference type="PANTHER" id="PTHR40274">
    <property type="entry name" value="VIRGINIAMYCIN B LYASE"/>
    <property type="match status" value="1"/>
</dbReference>
<evidence type="ECO:0000313" key="2">
    <source>
        <dbReference type="EMBL" id="KAK4494681.1"/>
    </source>
</evidence>
<gene>
    <name evidence="2" type="ORF">PRZ48_014037</name>
</gene>
<proteinExistence type="predicted"/>
<accession>A0ABR0E0F9</accession>
<feature type="signal peptide" evidence="1">
    <location>
        <begin position="1"/>
        <end position="16"/>
    </location>
</feature>
<dbReference type="Gene3D" id="2.130.10.10">
    <property type="entry name" value="YVTN repeat-like/Quinoprotein amine dehydrogenase"/>
    <property type="match status" value="2"/>
</dbReference>
<evidence type="ECO:0000256" key="1">
    <source>
        <dbReference type="SAM" id="SignalP"/>
    </source>
</evidence>
<dbReference type="EMBL" id="JAXOVC010000013">
    <property type="protein sequence ID" value="KAK4494681.1"/>
    <property type="molecule type" value="Genomic_DNA"/>
</dbReference>
<comment type="caution">
    <text evidence="2">The sequence shown here is derived from an EMBL/GenBank/DDBJ whole genome shotgun (WGS) entry which is preliminary data.</text>
</comment>
<dbReference type="PANTHER" id="PTHR40274:SF3">
    <property type="entry name" value="VIRGINIAMYCIN B LYASE"/>
    <property type="match status" value="1"/>
</dbReference>
<dbReference type="InterPro" id="IPR051344">
    <property type="entry name" value="Vgb"/>
</dbReference>
<dbReference type="SUPFAM" id="SSF63829">
    <property type="entry name" value="Calcium-dependent phosphotriesterase"/>
    <property type="match status" value="1"/>
</dbReference>
<feature type="chain" id="PRO_5046381854" description="NHL repeat-containing protein" evidence="1">
    <location>
        <begin position="17"/>
        <end position="369"/>
    </location>
</feature>
<keyword evidence="3" id="KW-1185">Reference proteome</keyword>
<keyword evidence="1" id="KW-0732">Signal</keyword>
<organism evidence="2 3">
    <name type="scientific">Zasmidium cellare</name>
    <name type="common">Wine cellar mold</name>
    <name type="synonym">Racodium cellare</name>
    <dbReference type="NCBI Taxonomy" id="395010"/>
    <lineage>
        <taxon>Eukaryota</taxon>
        <taxon>Fungi</taxon>
        <taxon>Dikarya</taxon>
        <taxon>Ascomycota</taxon>
        <taxon>Pezizomycotina</taxon>
        <taxon>Dothideomycetes</taxon>
        <taxon>Dothideomycetidae</taxon>
        <taxon>Mycosphaerellales</taxon>
        <taxon>Mycosphaerellaceae</taxon>
        <taxon>Zasmidium</taxon>
    </lineage>
</organism>
<evidence type="ECO:0008006" key="4">
    <source>
        <dbReference type="Google" id="ProtNLM"/>
    </source>
</evidence>
<evidence type="ECO:0000313" key="3">
    <source>
        <dbReference type="Proteomes" id="UP001305779"/>
    </source>
</evidence>
<reference evidence="2 3" key="1">
    <citation type="journal article" date="2023" name="G3 (Bethesda)">
        <title>A chromosome-level genome assembly of Zasmidium syzygii isolated from banana leaves.</title>
        <authorList>
            <person name="van Westerhoven A.C."/>
            <person name="Mehrabi R."/>
            <person name="Talebi R."/>
            <person name="Steentjes M.B.F."/>
            <person name="Corcolon B."/>
            <person name="Chong P.A."/>
            <person name="Kema G.H.J."/>
            <person name="Seidl M.F."/>
        </authorList>
    </citation>
    <scope>NUCLEOTIDE SEQUENCE [LARGE SCALE GENOMIC DNA]</scope>
    <source>
        <strain evidence="2 3">P124</strain>
    </source>
</reference>
<protein>
    <recommendedName>
        <fullName evidence="4">NHL repeat-containing protein</fullName>
    </recommendedName>
</protein>